<keyword evidence="2" id="KW-1185">Reference proteome</keyword>
<sequence>MQSKKWTLSQFETIYARYQESGLTPKAFCSNEGILTDRFYEWRKKLLTKNGDFIPVRINDRGQLRLPGRDNPPHCSCDPVPNQSTCEIAYPNGVTVRLNGPVSPEMLRTLILLNRKRPLNHVSLVSNIAKHQSGIYRRVLSHWFIPE</sequence>
<dbReference type="NCBIfam" id="NF047593">
    <property type="entry name" value="IS66_ISAeme5_TnpA"/>
    <property type="match status" value="1"/>
</dbReference>
<protein>
    <submittedName>
        <fullName evidence="1">IS66 family insertion sequence element accessory protein TnpB</fullName>
    </submittedName>
</protein>
<organism evidence="1 2">
    <name type="scientific">Dysgonomonas termitidis</name>
    <dbReference type="NCBI Taxonomy" id="1516126"/>
    <lineage>
        <taxon>Bacteria</taxon>
        <taxon>Pseudomonadati</taxon>
        <taxon>Bacteroidota</taxon>
        <taxon>Bacteroidia</taxon>
        <taxon>Bacteroidales</taxon>
        <taxon>Dysgonomonadaceae</taxon>
        <taxon>Dysgonomonas</taxon>
    </lineage>
</organism>
<evidence type="ECO:0000313" key="1">
    <source>
        <dbReference type="EMBL" id="MFC4672342.1"/>
    </source>
</evidence>
<proteinExistence type="predicted"/>
<accession>A0ABV9KQ80</accession>
<dbReference type="EMBL" id="JBHSGN010000008">
    <property type="protein sequence ID" value="MFC4672342.1"/>
    <property type="molecule type" value="Genomic_DNA"/>
</dbReference>
<evidence type="ECO:0000313" key="2">
    <source>
        <dbReference type="Proteomes" id="UP001596023"/>
    </source>
</evidence>
<name>A0ABV9KQ80_9BACT</name>
<comment type="caution">
    <text evidence="1">The sequence shown here is derived from an EMBL/GenBank/DDBJ whole genome shotgun (WGS) entry which is preliminary data.</text>
</comment>
<gene>
    <name evidence="1" type="ORF">ACFO6W_01405</name>
</gene>
<dbReference type="Proteomes" id="UP001596023">
    <property type="component" value="Unassembled WGS sequence"/>
</dbReference>
<dbReference type="RefSeq" id="WP_379993514.1">
    <property type="nucleotide sequence ID" value="NZ_JBHSGN010000008.1"/>
</dbReference>
<reference evidence="2" key="1">
    <citation type="journal article" date="2019" name="Int. J. Syst. Evol. Microbiol.">
        <title>The Global Catalogue of Microorganisms (GCM) 10K type strain sequencing project: providing services to taxonomists for standard genome sequencing and annotation.</title>
        <authorList>
            <consortium name="The Broad Institute Genomics Platform"/>
            <consortium name="The Broad Institute Genome Sequencing Center for Infectious Disease"/>
            <person name="Wu L."/>
            <person name="Ma J."/>
        </authorList>
    </citation>
    <scope>NUCLEOTIDE SEQUENCE [LARGE SCALE GENOMIC DNA]</scope>
    <source>
        <strain evidence="2">CCUG 66188</strain>
    </source>
</reference>